<evidence type="ECO:0000313" key="6">
    <source>
        <dbReference type="Proteomes" id="UP001302367"/>
    </source>
</evidence>
<evidence type="ECO:0000259" key="2">
    <source>
        <dbReference type="Pfam" id="PF24864"/>
    </source>
</evidence>
<dbReference type="OrthoDB" id="5272396at2759"/>
<dbReference type="InterPro" id="IPR038883">
    <property type="entry name" value="AN11006-like"/>
</dbReference>
<feature type="compositionally biased region" description="Polar residues" evidence="1">
    <location>
        <begin position="20"/>
        <end position="29"/>
    </location>
</feature>
<organism evidence="3 5">
    <name type="scientific">Cercospora beticola</name>
    <name type="common">Sugarbeet leaf spot fungus</name>
    <dbReference type="NCBI Taxonomy" id="122368"/>
    <lineage>
        <taxon>Eukaryota</taxon>
        <taxon>Fungi</taxon>
        <taxon>Dikarya</taxon>
        <taxon>Ascomycota</taxon>
        <taxon>Pezizomycotina</taxon>
        <taxon>Dothideomycetes</taxon>
        <taxon>Dothideomycetidae</taxon>
        <taxon>Mycosphaerellales</taxon>
        <taxon>Mycosphaerellaceae</taxon>
        <taxon>Cercospora</taxon>
    </lineage>
</organism>
<feature type="domain" description="DUF7730" evidence="2">
    <location>
        <begin position="186"/>
        <end position="316"/>
    </location>
</feature>
<evidence type="ECO:0000313" key="4">
    <source>
        <dbReference type="EMBL" id="WPB06728.1"/>
    </source>
</evidence>
<protein>
    <recommendedName>
        <fullName evidence="2">DUF7730 domain-containing protein</fullName>
    </recommendedName>
</protein>
<evidence type="ECO:0000256" key="1">
    <source>
        <dbReference type="SAM" id="MobiDB-lite"/>
    </source>
</evidence>
<feature type="region of interest" description="Disordered" evidence="1">
    <location>
        <begin position="1"/>
        <end position="31"/>
    </location>
</feature>
<dbReference type="Proteomes" id="UP000230605">
    <property type="component" value="Chromosome 7"/>
</dbReference>
<evidence type="ECO:0000313" key="3">
    <source>
        <dbReference type="EMBL" id="PIA91650.1"/>
    </source>
</evidence>
<sequence>MAVDGRTVPGATASALGSAPDSTPTSQPRLTRLLYQPTPPLRPLKEEVLALIEPWRESSERPPFTAGELVVIMLVLNNERGQGLSEMHLFVLETYKYYLRQSVRAYNNQIAAEADHFEDRLQHVVPGFFEAVKHFDHPCCIGDLQDYTLQGHVEFCSTDFEVRPSAARLYLRDRLELQPRQGTFDFMGLAPELREKIYKMLMVYPEPGLTVDEKDRARNLTETRVGVYSTSDENFADYEKWDVRGNYIEVESLAKTLAILCISKQIRNEALPVFYGRNAFQIGSLDLLLSKLQMLSCDTLQQIKSLRIVMEHRDLCLERYPLQGLELLLCELSLKKLVLMVPRNTEFWTYCGDIGHEYGSAASRRPMEMYKLRYIKALDGIISLARRTKNPEVVGDGFLVPWLRERIGRGA</sequence>
<dbReference type="EMBL" id="LKMD01000106">
    <property type="protein sequence ID" value="PIA91650.1"/>
    <property type="molecule type" value="Genomic_DNA"/>
</dbReference>
<evidence type="ECO:0000313" key="5">
    <source>
        <dbReference type="Proteomes" id="UP000230605"/>
    </source>
</evidence>
<dbReference type="PANTHER" id="PTHR42085:SF7">
    <property type="entry name" value="F-BOX DOMAIN-CONTAINING PROTEIN"/>
    <property type="match status" value="1"/>
</dbReference>
<keyword evidence="6" id="KW-1185">Reference proteome</keyword>
<reference evidence="3 5" key="1">
    <citation type="submission" date="2015-10" db="EMBL/GenBank/DDBJ databases">
        <title>The cercosporin biosynthetic gene cluster was horizontally transferred to several fungal lineages and shown to be expanded in Cercospora beticola based on microsynteny with recipient genomes.</title>
        <authorList>
            <person name="De Jonge R."/>
            <person name="Ebert M.K."/>
            <person name="Suttle J.C."/>
            <person name="Jurick Ii W.M."/>
            <person name="Secor G.A."/>
            <person name="Thomma B.P."/>
            <person name="Van De Peer Y."/>
            <person name="Bolton M.D."/>
        </authorList>
    </citation>
    <scope>NUCLEOTIDE SEQUENCE [LARGE SCALE GENOMIC DNA]</scope>
    <source>
        <strain evidence="3 5">09-40</strain>
    </source>
</reference>
<name>A0A2G5HGI0_CERBT</name>
<reference evidence="4 6" key="2">
    <citation type="submission" date="2023-09" db="EMBL/GenBank/DDBJ databases">
        <title>Complete-Gapless Cercospora beticola genome.</title>
        <authorList>
            <person name="Wyatt N.A."/>
            <person name="Spanner R.E."/>
            <person name="Bolton M.D."/>
        </authorList>
    </citation>
    <scope>NUCLEOTIDE SEQUENCE [LARGE SCALE GENOMIC DNA]</scope>
    <source>
        <strain evidence="4">Cb09-40</strain>
    </source>
</reference>
<gene>
    <name evidence="3" type="ORF">CB0940_09001</name>
    <name evidence="4" type="ORF">RHO25_011388</name>
</gene>
<dbReference type="PANTHER" id="PTHR42085">
    <property type="entry name" value="F-BOX DOMAIN-CONTAINING PROTEIN"/>
    <property type="match status" value="1"/>
</dbReference>
<dbReference type="EMBL" id="CP134190">
    <property type="protein sequence ID" value="WPB06728.1"/>
    <property type="molecule type" value="Genomic_DNA"/>
</dbReference>
<dbReference type="Proteomes" id="UP001302367">
    <property type="component" value="Chromosome 7"/>
</dbReference>
<accession>A0A2G5HGI0</accession>
<proteinExistence type="predicted"/>
<dbReference type="AlphaFoldDB" id="A0A2G5HGI0"/>
<dbReference type="InterPro" id="IPR056632">
    <property type="entry name" value="DUF7730"/>
</dbReference>
<dbReference type="Pfam" id="PF24864">
    <property type="entry name" value="DUF7730"/>
    <property type="match status" value="1"/>
</dbReference>